<evidence type="ECO:0000313" key="2">
    <source>
        <dbReference type="EMBL" id="GEZ08548.1"/>
    </source>
</evidence>
<organism evidence="2">
    <name type="scientific">Tanacetum cinerariifolium</name>
    <name type="common">Dalmatian daisy</name>
    <name type="synonym">Chrysanthemum cinerariifolium</name>
    <dbReference type="NCBI Taxonomy" id="118510"/>
    <lineage>
        <taxon>Eukaryota</taxon>
        <taxon>Viridiplantae</taxon>
        <taxon>Streptophyta</taxon>
        <taxon>Embryophyta</taxon>
        <taxon>Tracheophyta</taxon>
        <taxon>Spermatophyta</taxon>
        <taxon>Magnoliopsida</taxon>
        <taxon>eudicotyledons</taxon>
        <taxon>Gunneridae</taxon>
        <taxon>Pentapetalae</taxon>
        <taxon>asterids</taxon>
        <taxon>campanulids</taxon>
        <taxon>Asterales</taxon>
        <taxon>Asteraceae</taxon>
        <taxon>Asteroideae</taxon>
        <taxon>Anthemideae</taxon>
        <taxon>Anthemidinae</taxon>
        <taxon>Tanacetum</taxon>
    </lineage>
</organism>
<feature type="non-terminal residue" evidence="2">
    <location>
        <position position="334"/>
    </location>
</feature>
<protein>
    <recommendedName>
        <fullName evidence="3">Gag-Pol polyprotein</fullName>
    </recommendedName>
</protein>
<dbReference type="EMBL" id="BKCJ010239301">
    <property type="protein sequence ID" value="GEZ08548.1"/>
    <property type="molecule type" value="Genomic_DNA"/>
</dbReference>
<feature type="region of interest" description="Disordered" evidence="1">
    <location>
        <begin position="238"/>
        <end position="272"/>
    </location>
</feature>
<evidence type="ECO:0000256" key="1">
    <source>
        <dbReference type="SAM" id="MobiDB-lite"/>
    </source>
</evidence>
<dbReference type="AlphaFoldDB" id="A0A699I5A2"/>
<gene>
    <name evidence="2" type="ORF">Tci_480521</name>
</gene>
<accession>A0A699I5A2</accession>
<feature type="compositionally biased region" description="Low complexity" evidence="1">
    <location>
        <begin position="256"/>
        <end position="265"/>
    </location>
</feature>
<name>A0A699I5A2_TANCI</name>
<comment type="caution">
    <text evidence="2">The sequence shown here is derived from an EMBL/GenBank/DDBJ whole genome shotgun (WGS) entry which is preliminary data.</text>
</comment>
<reference evidence="2" key="1">
    <citation type="journal article" date="2019" name="Sci. Rep.">
        <title>Draft genome of Tanacetum cinerariifolium, the natural source of mosquito coil.</title>
        <authorList>
            <person name="Yamashiro T."/>
            <person name="Shiraishi A."/>
            <person name="Satake H."/>
            <person name="Nakayama K."/>
        </authorList>
    </citation>
    <scope>NUCLEOTIDE SEQUENCE</scope>
</reference>
<evidence type="ECO:0008006" key="3">
    <source>
        <dbReference type="Google" id="ProtNLM"/>
    </source>
</evidence>
<feature type="region of interest" description="Disordered" evidence="1">
    <location>
        <begin position="139"/>
        <end position="166"/>
    </location>
</feature>
<proteinExistence type="predicted"/>
<sequence>MPNLEDISDPTTTINMALVLMDKAFKLNYSTPSNNNQRISSNLCNRQIAQPGMNMGQDRQMQMVGGIQNVRNRNGLIVISGIANQNPIGMTQLLIAQKEEAGIQLQAEEFHLMADTTDLDEIEEVNTNCILMANLQQTSTSGTQTDKAPVYDSKRSPEDTTKGTSVNTQFCKQSILEKPPYSSKPKLYAVTPFLKSKGLPKIDKTHALSKPVTSNSVPTPQESKVLKNENMIALGVENTAKTRRSQPRSNTKNDRVPSVSKSSCSKNKKVKVEEHPRNLLLSNNKKHISSECNNIKLAIRNDKSEVVYAMCNQCLITTNHDVCVLNYVNDMNSH</sequence>
<feature type="compositionally biased region" description="Basic and acidic residues" evidence="1">
    <location>
        <begin position="152"/>
        <end position="161"/>
    </location>
</feature>